<dbReference type="GO" id="GO:0070916">
    <property type="term" value="C:inositol phosphoceramide synthase complex"/>
    <property type="evidence" value="ECO:0007669"/>
    <property type="project" value="TreeGrafter"/>
</dbReference>
<dbReference type="EMBL" id="HE797086">
    <property type="protein sequence ID" value="CCM02557.1"/>
    <property type="molecule type" value="Genomic_DNA"/>
</dbReference>
<dbReference type="STRING" id="599839.J4HWN2"/>
<feature type="compositionally biased region" description="Acidic residues" evidence="1">
    <location>
        <begin position="293"/>
        <end position="303"/>
    </location>
</feature>
<feature type="compositionally biased region" description="Polar residues" evidence="1">
    <location>
        <begin position="275"/>
        <end position="292"/>
    </location>
</feature>
<feature type="transmembrane region" description="Helical" evidence="2">
    <location>
        <begin position="21"/>
        <end position="49"/>
    </location>
</feature>
<evidence type="ECO:0008006" key="5">
    <source>
        <dbReference type="Google" id="ProtNLM"/>
    </source>
</evidence>
<feature type="region of interest" description="Disordered" evidence="1">
    <location>
        <begin position="228"/>
        <end position="342"/>
    </location>
</feature>
<dbReference type="GO" id="GO:0070917">
    <property type="term" value="F:inositol phosphoceramide synthase regulator activity"/>
    <property type="evidence" value="ECO:0007669"/>
    <property type="project" value="InterPro"/>
</dbReference>
<dbReference type="GeneID" id="24097468"/>
<dbReference type="Pfam" id="PF08552">
    <property type="entry name" value="Kei1"/>
    <property type="match status" value="1"/>
</dbReference>
<reference evidence="3 4" key="1">
    <citation type="journal article" date="2012" name="Appl. Environ. Microbiol.">
        <title>Short-read sequencing for genomic analysis of the brown rot fungus Fibroporia radiculosa.</title>
        <authorList>
            <person name="Tang J.D."/>
            <person name="Perkins A.D."/>
            <person name="Sonstegard T.S."/>
            <person name="Schroeder S.G."/>
            <person name="Burgess S.C."/>
            <person name="Diehl S.V."/>
        </authorList>
    </citation>
    <scope>NUCLEOTIDE SEQUENCE [LARGE SCALE GENOMIC DNA]</scope>
    <source>
        <strain evidence="3 4">TFFH 294</strain>
    </source>
</reference>
<dbReference type="GO" id="GO:0000139">
    <property type="term" value="C:Golgi membrane"/>
    <property type="evidence" value="ECO:0007669"/>
    <property type="project" value="TreeGrafter"/>
</dbReference>
<organism evidence="3 4">
    <name type="scientific">Fibroporia radiculosa</name>
    <dbReference type="NCBI Taxonomy" id="599839"/>
    <lineage>
        <taxon>Eukaryota</taxon>
        <taxon>Fungi</taxon>
        <taxon>Dikarya</taxon>
        <taxon>Basidiomycota</taxon>
        <taxon>Agaricomycotina</taxon>
        <taxon>Agaricomycetes</taxon>
        <taxon>Polyporales</taxon>
        <taxon>Fibroporiaceae</taxon>
        <taxon>Fibroporia</taxon>
    </lineage>
</organism>
<keyword evidence="2" id="KW-0812">Transmembrane</keyword>
<dbReference type="AlphaFoldDB" id="J4HWN2"/>
<keyword evidence="2" id="KW-0472">Membrane</keyword>
<protein>
    <recommendedName>
        <fullName evidence="5">DUF1753-domain-containing protein</fullName>
    </recommendedName>
</protein>
<sequence>MKLTLRPEWRPRPLSSAFGFLDLKIAVTVVLLFAVLNKVAGVYGLVAVLTGAGGSAAQLSLYIYSVLGLVALGWGIKAVSQENPKHSLYFAHIFFADHIISSAWLVFFAVVWWVYTPHDGRRQANSAAQEEMMNSTNGAHRNMTEEEREAAAMIIWSEEKGLATAVIVLGWVAKFYFAMLLYSYAIHLRKGSYRSLPCSRPSPTLAATSFSGLPDDDDDVEDFYRLPIRAPPQPQSHSRQSSLTHASSPSQTSFADFVSAPPSGRPRRGKPGKSNLSISLSASNGSMKGSDTNEVDEVLFDDDERLRAGTSAEDSISVDSLDDNQGRSTPHNRRFSRNSSRA</sequence>
<evidence type="ECO:0000313" key="4">
    <source>
        <dbReference type="Proteomes" id="UP000006352"/>
    </source>
</evidence>
<feature type="transmembrane region" description="Helical" evidence="2">
    <location>
        <begin position="88"/>
        <end position="115"/>
    </location>
</feature>
<feature type="transmembrane region" description="Helical" evidence="2">
    <location>
        <begin position="162"/>
        <end position="185"/>
    </location>
</feature>
<keyword evidence="4" id="KW-1185">Reference proteome</keyword>
<dbReference type="InterPro" id="IPR013862">
    <property type="entry name" value="Kei1"/>
</dbReference>
<dbReference type="GO" id="GO:0006673">
    <property type="term" value="P:inositol phosphoceramide metabolic process"/>
    <property type="evidence" value="ECO:0007669"/>
    <property type="project" value="InterPro"/>
</dbReference>
<dbReference type="InParanoid" id="J4HWN2"/>
<feature type="transmembrane region" description="Helical" evidence="2">
    <location>
        <begin position="55"/>
        <end position="76"/>
    </location>
</feature>
<dbReference type="PANTHER" id="PTHR28077:SF1">
    <property type="entry name" value="INOSITOL PHOSPHORYLCERAMIDE SYNTHASE REGULATORY SUBUNIT KEI1"/>
    <property type="match status" value="1"/>
</dbReference>
<accession>J4HWN2</accession>
<evidence type="ECO:0000256" key="1">
    <source>
        <dbReference type="SAM" id="MobiDB-lite"/>
    </source>
</evidence>
<proteinExistence type="predicted"/>
<name>J4HWN2_9APHY</name>
<evidence type="ECO:0000313" key="3">
    <source>
        <dbReference type="EMBL" id="CCM02557.1"/>
    </source>
</evidence>
<dbReference type="Proteomes" id="UP000006352">
    <property type="component" value="Unassembled WGS sequence"/>
</dbReference>
<dbReference type="PANTHER" id="PTHR28077">
    <property type="entry name" value="INOSITOL PHOSPHORYLCERAMIDE SYNTHASE REGULATORY SUBUNIT KEI1"/>
    <property type="match status" value="1"/>
</dbReference>
<dbReference type="OrthoDB" id="3338076at2759"/>
<gene>
    <name evidence="3" type="ORF">FIBRA_04660</name>
</gene>
<dbReference type="HOGENOM" id="CLU_063116_0_0_1"/>
<dbReference type="RefSeq" id="XP_012181840.1">
    <property type="nucleotide sequence ID" value="XM_012326450.1"/>
</dbReference>
<keyword evidence="2" id="KW-1133">Transmembrane helix</keyword>
<feature type="compositionally biased region" description="Polar residues" evidence="1">
    <location>
        <begin position="243"/>
        <end position="254"/>
    </location>
</feature>
<evidence type="ECO:0000256" key="2">
    <source>
        <dbReference type="SAM" id="Phobius"/>
    </source>
</evidence>